<evidence type="ECO:0000313" key="2">
    <source>
        <dbReference type="Proteomes" id="UP000694559"/>
    </source>
</evidence>
<name>A0A8C6XS24_NAJNA</name>
<dbReference type="Proteomes" id="UP000694559">
    <property type="component" value="Unplaced"/>
</dbReference>
<reference evidence="1" key="1">
    <citation type="submission" date="2025-08" db="UniProtKB">
        <authorList>
            <consortium name="Ensembl"/>
        </authorList>
    </citation>
    <scope>IDENTIFICATION</scope>
</reference>
<reference evidence="1" key="2">
    <citation type="submission" date="2025-09" db="UniProtKB">
        <authorList>
            <consortium name="Ensembl"/>
        </authorList>
    </citation>
    <scope>IDENTIFICATION</scope>
</reference>
<proteinExistence type="predicted"/>
<keyword evidence="2" id="KW-1185">Reference proteome</keyword>
<protein>
    <submittedName>
        <fullName evidence="1">Uncharacterized protein</fullName>
    </submittedName>
</protein>
<dbReference type="Ensembl" id="ENSNNAT00000019692.1">
    <property type="protein sequence ID" value="ENSNNAP00000018754.1"/>
    <property type="gene ID" value="ENSNNAG00000012560.1"/>
</dbReference>
<organism evidence="1 2">
    <name type="scientific">Naja naja</name>
    <name type="common">Indian cobra</name>
    <dbReference type="NCBI Taxonomy" id="35670"/>
    <lineage>
        <taxon>Eukaryota</taxon>
        <taxon>Metazoa</taxon>
        <taxon>Chordata</taxon>
        <taxon>Craniata</taxon>
        <taxon>Vertebrata</taxon>
        <taxon>Euteleostomi</taxon>
        <taxon>Lepidosauria</taxon>
        <taxon>Squamata</taxon>
        <taxon>Bifurcata</taxon>
        <taxon>Unidentata</taxon>
        <taxon>Episquamata</taxon>
        <taxon>Toxicofera</taxon>
        <taxon>Serpentes</taxon>
        <taxon>Colubroidea</taxon>
        <taxon>Elapidae</taxon>
        <taxon>Elapinae</taxon>
        <taxon>Naja</taxon>
    </lineage>
</organism>
<dbReference type="AlphaFoldDB" id="A0A8C6XS24"/>
<sequence>RCSRAVWTVTGLCFSIDRIPTVNVRVLLVESTERLGAGVKAVQGRPEFSTHPAGVKLVDGLGVMCWILSSFSTFSVMSPGPNCWSFSLVNRTMRSPPFCCGGTHGNNL</sequence>
<accession>A0A8C6XS24</accession>
<evidence type="ECO:0000313" key="1">
    <source>
        <dbReference type="Ensembl" id="ENSNNAP00000018754.1"/>
    </source>
</evidence>